<sequence>MSFLGLYPGVASRLAGVVGFTFAFQSVFAAYSVPNKTDKFYDLAGSLGFISTTLLSLYYPALRSLVSGPRIPFKPFDFASHHPRQLIVSALYLLWAGRLGTFLFQRVLKHGKDSRFDDLKTDPKKFSAMWFGQALWITLVSLPAVLINVLPPAAQPALGLKDLIGVGIWAAGFGFEIIADREKSAWRAAKDDKKHSEKFISSGAWSLSRHPNYLGEVVLQAGPPLLAFAAVPYPARTLTLLSPLFTYALLRYASGVPPLEASAEKKWGSDPEWRKYTEKTSVLFPWPGGAGKGKL</sequence>
<dbReference type="Proteomes" id="UP001182556">
    <property type="component" value="Unassembled WGS sequence"/>
</dbReference>
<dbReference type="PANTHER" id="PTHR32251:SF17">
    <property type="entry name" value="STEROID 5-ALPHA REDUCTASE C-TERMINAL DOMAIN-CONTAINING PROTEIN"/>
    <property type="match status" value="1"/>
</dbReference>
<feature type="transmembrane region" description="Helical" evidence="1">
    <location>
        <begin position="12"/>
        <end position="33"/>
    </location>
</feature>
<keyword evidence="1" id="KW-1133">Transmembrane helix</keyword>
<organism evidence="2 3">
    <name type="scientific">Papiliotrema laurentii</name>
    <name type="common">Cryptococcus laurentii</name>
    <dbReference type="NCBI Taxonomy" id="5418"/>
    <lineage>
        <taxon>Eukaryota</taxon>
        <taxon>Fungi</taxon>
        <taxon>Dikarya</taxon>
        <taxon>Basidiomycota</taxon>
        <taxon>Agaricomycotina</taxon>
        <taxon>Tremellomycetes</taxon>
        <taxon>Tremellales</taxon>
        <taxon>Rhynchogastremaceae</taxon>
        <taxon>Papiliotrema</taxon>
    </lineage>
</organism>
<dbReference type="Pfam" id="PF06966">
    <property type="entry name" value="DUF1295"/>
    <property type="match status" value="1"/>
</dbReference>
<name>A0AAD9FMH4_PAPLA</name>
<feature type="transmembrane region" description="Helical" evidence="1">
    <location>
        <begin position="129"/>
        <end position="151"/>
    </location>
</feature>
<keyword evidence="1" id="KW-0812">Transmembrane</keyword>
<reference evidence="2" key="1">
    <citation type="submission" date="2023-02" db="EMBL/GenBank/DDBJ databases">
        <title>Identification and recombinant expression of a fungal hydrolase from Papiliotrema laurentii that hydrolyzes apple cutin and clears colloidal polyester polyurethane.</title>
        <authorList>
            <consortium name="DOE Joint Genome Institute"/>
            <person name="Roman V.A."/>
            <person name="Bojanowski C."/>
            <person name="Crable B.R."/>
            <person name="Wagner D.N."/>
            <person name="Hung C.S."/>
            <person name="Nadeau L.J."/>
            <person name="Schratz L."/>
            <person name="Haridas S."/>
            <person name="Pangilinan J."/>
            <person name="Lipzen A."/>
            <person name="Na H."/>
            <person name="Yan M."/>
            <person name="Ng V."/>
            <person name="Grigoriev I.V."/>
            <person name="Spatafora J.W."/>
            <person name="Barlow D."/>
            <person name="Biffinger J."/>
            <person name="Kelley-Loughnane N."/>
            <person name="Varaljay V.A."/>
            <person name="Crookes-Goodson W.J."/>
        </authorList>
    </citation>
    <scope>NUCLEOTIDE SEQUENCE</scope>
    <source>
        <strain evidence="2">5307AH</strain>
    </source>
</reference>
<keyword evidence="1" id="KW-0472">Membrane</keyword>
<feature type="transmembrane region" description="Helical" evidence="1">
    <location>
        <begin position="163"/>
        <end position="179"/>
    </location>
</feature>
<dbReference type="AlphaFoldDB" id="A0AAD9FMH4"/>
<dbReference type="PANTHER" id="PTHR32251">
    <property type="entry name" value="3-OXO-5-ALPHA-STEROID 4-DEHYDROGENASE"/>
    <property type="match status" value="1"/>
</dbReference>
<evidence type="ECO:0008006" key="4">
    <source>
        <dbReference type="Google" id="ProtNLM"/>
    </source>
</evidence>
<dbReference type="GO" id="GO:0016020">
    <property type="term" value="C:membrane"/>
    <property type="evidence" value="ECO:0007669"/>
    <property type="project" value="TreeGrafter"/>
</dbReference>
<accession>A0AAD9FMH4</accession>
<protein>
    <recommendedName>
        <fullName evidence="4">Steroid 5-alpha reductase C-terminal domain-containing protein</fullName>
    </recommendedName>
</protein>
<evidence type="ECO:0000313" key="3">
    <source>
        <dbReference type="Proteomes" id="UP001182556"/>
    </source>
</evidence>
<evidence type="ECO:0000256" key="1">
    <source>
        <dbReference type="SAM" id="Phobius"/>
    </source>
</evidence>
<comment type="caution">
    <text evidence="2">The sequence shown here is derived from an EMBL/GenBank/DDBJ whole genome shotgun (WGS) entry which is preliminary data.</text>
</comment>
<keyword evidence="3" id="KW-1185">Reference proteome</keyword>
<dbReference type="InterPro" id="IPR010721">
    <property type="entry name" value="UstE-like"/>
</dbReference>
<dbReference type="Gene3D" id="1.20.120.1630">
    <property type="match status" value="1"/>
</dbReference>
<feature type="transmembrane region" description="Helical" evidence="1">
    <location>
        <begin position="86"/>
        <end position="108"/>
    </location>
</feature>
<gene>
    <name evidence="2" type="ORF">DB88DRAFT_513628</name>
</gene>
<proteinExistence type="predicted"/>
<dbReference type="EMBL" id="JAODAN010000012">
    <property type="protein sequence ID" value="KAK1920891.1"/>
    <property type="molecule type" value="Genomic_DNA"/>
</dbReference>
<evidence type="ECO:0000313" key="2">
    <source>
        <dbReference type="EMBL" id="KAK1920891.1"/>
    </source>
</evidence>
<feature type="transmembrane region" description="Helical" evidence="1">
    <location>
        <begin position="40"/>
        <end position="59"/>
    </location>
</feature>